<name>A0AB74V1J8_9GAMM</name>
<protein>
    <submittedName>
        <fullName evidence="1">Uncharacterized protein</fullName>
    </submittedName>
</protein>
<dbReference type="RefSeq" id="WP_395116548.1">
    <property type="nucleotide sequence ID" value="NZ_CP170722.1"/>
</dbReference>
<proteinExistence type="predicted"/>
<dbReference type="EMBL" id="CP170722">
    <property type="protein sequence ID" value="XIA20832.1"/>
    <property type="molecule type" value="Genomic_DNA"/>
</dbReference>
<dbReference type="AlphaFoldDB" id="A0AB74V1J8"/>
<sequence>MFSGERMSSPSRRPSRASVDAFRLRPSRFGAAIAAIAVIDATAGLPSVVFRSFAGDGRVGWQSSALAALRSSAQCIRQITPRFANIACFTRFEACFLK</sequence>
<reference evidence="1" key="1">
    <citation type="submission" date="2024-10" db="EMBL/GenBank/DDBJ databases">
        <authorList>
            <person name="Lesea H.P."/>
            <person name="Kuehl J.V."/>
            <person name="Chandonia J.-M."/>
        </authorList>
    </citation>
    <scope>NUCLEOTIDE SEQUENCE</scope>
    <source>
        <strain evidence="1">FW102-FHT14D06</strain>
    </source>
</reference>
<accession>A0AB74V1J8</accession>
<organism evidence="1">
    <name type="scientific">Rhodanobacter sp. FW102-FHT14D06</name>
    <dbReference type="NCBI Taxonomy" id="3351461"/>
    <lineage>
        <taxon>Bacteria</taxon>
        <taxon>Pseudomonadati</taxon>
        <taxon>Pseudomonadota</taxon>
        <taxon>Gammaproteobacteria</taxon>
        <taxon>Lysobacterales</taxon>
        <taxon>Rhodanobacteraceae</taxon>
        <taxon>Rhodanobacter</taxon>
    </lineage>
</organism>
<evidence type="ECO:0000313" key="1">
    <source>
        <dbReference type="EMBL" id="XIA20832.1"/>
    </source>
</evidence>
<gene>
    <name evidence="1" type="ORF">ACFCQI_10840</name>
</gene>